<reference evidence="2 3" key="1">
    <citation type="submission" date="2016-09" db="EMBL/GenBank/DDBJ databases">
        <title>Extensive genetic diversity and differential bi-allelic expression allows diatom success in the polar Southern Ocean.</title>
        <authorList>
            <consortium name="DOE Joint Genome Institute"/>
            <person name="Mock T."/>
            <person name="Otillar R.P."/>
            <person name="Strauss J."/>
            <person name="Dupont C."/>
            <person name="Frickenhaus S."/>
            <person name="Maumus F."/>
            <person name="Mcmullan M."/>
            <person name="Sanges R."/>
            <person name="Schmutz J."/>
            <person name="Toseland A."/>
            <person name="Valas R."/>
            <person name="Veluchamy A."/>
            <person name="Ward B.J."/>
            <person name="Allen A."/>
            <person name="Barry K."/>
            <person name="Falciatore A."/>
            <person name="Ferrante M."/>
            <person name="Fortunato A.E."/>
            <person name="Gloeckner G."/>
            <person name="Gruber A."/>
            <person name="Hipkin R."/>
            <person name="Janech M."/>
            <person name="Kroth P."/>
            <person name="Leese F."/>
            <person name="Lindquist E."/>
            <person name="Lyon B.R."/>
            <person name="Martin J."/>
            <person name="Mayer C."/>
            <person name="Parker M."/>
            <person name="Quesneville H."/>
            <person name="Raymond J."/>
            <person name="Uhlig C."/>
            <person name="Valentin K.U."/>
            <person name="Worden A.Z."/>
            <person name="Armbrust E.V."/>
            <person name="Bowler C."/>
            <person name="Green B."/>
            <person name="Moulton V."/>
            <person name="Van Oosterhout C."/>
            <person name="Grigoriev I."/>
        </authorList>
    </citation>
    <scope>NUCLEOTIDE SEQUENCE [LARGE SCALE GENOMIC DNA]</scope>
    <source>
        <strain evidence="2 3">CCMP1102</strain>
    </source>
</reference>
<evidence type="ECO:0000256" key="1">
    <source>
        <dbReference type="SAM" id="MobiDB-lite"/>
    </source>
</evidence>
<dbReference type="InParanoid" id="A0A1E7F0B1"/>
<feature type="compositionally biased region" description="Basic and acidic residues" evidence="1">
    <location>
        <begin position="314"/>
        <end position="330"/>
    </location>
</feature>
<organism evidence="2 3">
    <name type="scientific">Fragilariopsis cylindrus CCMP1102</name>
    <dbReference type="NCBI Taxonomy" id="635003"/>
    <lineage>
        <taxon>Eukaryota</taxon>
        <taxon>Sar</taxon>
        <taxon>Stramenopiles</taxon>
        <taxon>Ochrophyta</taxon>
        <taxon>Bacillariophyta</taxon>
        <taxon>Bacillariophyceae</taxon>
        <taxon>Bacillariophycidae</taxon>
        <taxon>Bacillariales</taxon>
        <taxon>Bacillariaceae</taxon>
        <taxon>Fragilariopsis</taxon>
    </lineage>
</organism>
<keyword evidence="3" id="KW-1185">Reference proteome</keyword>
<feature type="region of interest" description="Disordered" evidence="1">
    <location>
        <begin position="277"/>
        <end position="369"/>
    </location>
</feature>
<dbReference type="EMBL" id="KV784366">
    <property type="protein sequence ID" value="OEU11658.1"/>
    <property type="molecule type" value="Genomic_DNA"/>
</dbReference>
<feature type="compositionally biased region" description="Low complexity" evidence="1">
    <location>
        <begin position="333"/>
        <end position="343"/>
    </location>
</feature>
<accession>A0A1E7F0B1</accession>
<gene>
    <name evidence="2" type="ORF">FRACYDRAFT_244776</name>
</gene>
<name>A0A1E7F0B1_9STRA</name>
<feature type="compositionally biased region" description="Basic and acidic residues" evidence="1">
    <location>
        <begin position="347"/>
        <end position="369"/>
    </location>
</feature>
<dbReference type="Proteomes" id="UP000095751">
    <property type="component" value="Unassembled WGS sequence"/>
</dbReference>
<sequence>MDEIDDRQQQQAEAAAEQIAATAAAEGRRQRVEVISVLEKHDAFHLRTRNKIDELVDAFLTRTKDDSTDMLHISVYDRQQRAEAAAAAEQIAASAAECRRQRVKLISILQQNDPRTRNKIDESVESFLTRTKDVHDMFCNINDEIVLVSDHDTDEIVLDSDHDTEAEVETALRVFPEVLSRRGGYDNMYPIQYLATKFGLFEEKERGGLLLEDLNFSGNNILQFLVHQDVDDAYLNVMIQLRQMGYFKKEDIQKYGLVLMLRTRRVILGKAKDDKLAPHNAAGNSEAHIMEGTTRRRQQRINNSNDINGDGTDGDSKYETDLKQAKENSLKKGINNSNDINGDGTDGDSKYETDLKQAKENSLKEGTNK</sequence>
<protein>
    <submittedName>
        <fullName evidence="2">Uncharacterized protein</fullName>
    </submittedName>
</protein>
<dbReference type="OrthoDB" id="55148at2759"/>
<evidence type="ECO:0000313" key="3">
    <source>
        <dbReference type="Proteomes" id="UP000095751"/>
    </source>
</evidence>
<evidence type="ECO:0000313" key="2">
    <source>
        <dbReference type="EMBL" id="OEU11658.1"/>
    </source>
</evidence>
<dbReference type="KEGG" id="fcy:FRACYDRAFT_244776"/>
<proteinExistence type="predicted"/>
<dbReference type="AlphaFoldDB" id="A0A1E7F0B1"/>